<dbReference type="PANTHER" id="PTHR42718:SF9">
    <property type="entry name" value="MAJOR FACILITATOR SUPERFAMILY MULTIDRUG TRANSPORTER MFSC"/>
    <property type="match status" value="1"/>
</dbReference>
<evidence type="ECO:0000256" key="6">
    <source>
        <dbReference type="ARBA" id="ARBA00022989"/>
    </source>
</evidence>
<keyword evidence="13" id="KW-1185">Reference proteome</keyword>
<feature type="region of interest" description="Disordered" evidence="9">
    <location>
        <begin position="1"/>
        <end position="34"/>
    </location>
</feature>
<feature type="transmembrane region" description="Helical" evidence="10">
    <location>
        <begin position="76"/>
        <end position="95"/>
    </location>
</feature>
<feature type="transmembrane region" description="Helical" evidence="10">
    <location>
        <begin position="326"/>
        <end position="348"/>
    </location>
</feature>
<feature type="transmembrane region" description="Helical" evidence="10">
    <location>
        <begin position="40"/>
        <end position="64"/>
    </location>
</feature>
<dbReference type="Pfam" id="PF07690">
    <property type="entry name" value="MFS_1"/>
    <property type="match status" value="1"/>
</dbReference>
<feature type="transmembrane region" description="Helical" evidence="10">
    <location>
        <begin position="107"/>
        <end position="126"/>
    </location>
</feature>
<evidence type="ECO:0000313" key="13">
    <source>
        <dbReference type="Proteomes" id="UP000236754"/>
    </source>
</evidence>
<keyword evidence="7 10" id="KW-0472">Membrane</keyword>
<feature type="transmembrane region" description="Helical" evidence="10">
    <location>
        <begin position="457"/>
        <end position="477"/>
    </location>
</feature>
<dbReference type="SUPFAM" id="SSF103473">
    <property type="entry name" value="MFS general substrate transporter"/>
    <property type="match status" value="1"/>
</dbReference>
<evidence type="ECO:0000256" key="7">
    <source>
        <dbReference type="ARBA" id="ARBA00023136"/>
    </source>
</evidence>
<dbReference type="InterPro" id="IPR004638">
    <property type="entry name" value="EmrB-like"/>
</dbReference>
<accession>A0A1H5S604</accession>
<proteinExistence type="inferred from homology"/>
<feature type="transmembrane region" description="Helical" evidence="10">
    <location>
        <begin position="432"/>
        <end position="451"/>
    </location>
</feature>
<dbReference type="AlphaFoldDB" id="A0A1H5S604"/>
<dbReference type="Gene3D" id="1.20.1720.10">
    <property type="entry name" value="Multidrug resistance protein D"/>
    <property type="match status" value="1"/>
</dbReference>
<protein>
    <submittedName>
        <fullName evidence="12">MFS transporter, DHA2 family, methylenomycin A resistance protein</fullName>
    </submittedName>
</protein>
<dbReference type="PANTHER" id="PTHR42718">
    <property type="entry name" value="MAJOR FACILITATOR SUPERFAMILY MULTIDRUG TRANSPORTER MFSC"/>
    <property type="match status" value="1"/>
</dbReference>
<feature type="compositionally biased region" description="Basic and acidic residues" evidence="9">
    <location>
        <begin position="1"/>
        <end position="24"/>
    </location>
</feature>
<evidence type="ECO:0000256" key="3">
    <source>
        <dbReference type="ARBA" id="ARBA00022448"/>
    </source>
</evidence>
<feature type="domain" description="Major facilitator superfamily (MFS) profile" evidence="11">
    <location>
        <begin position="39"/>
        <end position="478"/>
    </location>
</feature>
<evidence type="ECO:0000256" key="2">
    <source>
        <dbReference type="ARBA" id="ARBA00008537"/>
    </source>
</evidence>
<feature type="transmembrane region" description="Helical" evidence="10">
    <location>
        <begin position="360"/>
        <end position="379"/>
    </location>
</feature>
<dbReference type="CDD" id="cd17321">
    <property type="entry name" value="MFS_MMR_MDR_like"/>
    <property type="match status" value="1"/>
</dbReference>
<keyword evidence="8" id="KW-0046">Antibiotic resistance</keyword>
<evidence type="ECO:0000256" key="9">
    <source>
        <dbReference type="SAM" id="MobiDB-lite"/>
    </source>
</evidence>
<keyword evidence="5 10" id="KW-0812">Transmembrane</keyword>
<dbReference type="PROSITE" id="PS50850">
    <property type="entry name" value="MFS"/>
    <property type="match status" value="1"/>
</dbReference>
<evidence type="ECO:0000256" key="8">
    <source>
        <dbReference type="ARBA" id="ARBA00023251"/>
    </source>
</evidence>
<comment type="subcellular location">
    <subcellularLocation>
        <location evidence="1">Cell membrane</location>
        <topology evidence="1">Multi-pass membrane protein</topology>
    </subcellularLocation>
</comment>
<dbReference type="InterPro" id="IPR036259">
    <property type="entry name" value="MFS_trans_sf"/>
</dbReference>
<evidence type="ECO:0000259" key="11">
    <source>
        <dbReference type="PROSITE" id="PS50850"/>
    </source>
</evidence>
<dbReference type="PRINTS" id="PR01036">
    <property type="entry name" value="TCRTETB"/>
</dbReference>
<dbReference type="Gene3D" id="1.20.1250.20">
    <property type="entry name" value="MFS general substrate transporter like domains"/>
    <property type="match status" value="1"/>
</dbReference>
<organism evidence="12 13">
    <name type="scientific">Actinacidiphila yanglinensis</name>
    <dbReference type="NCBI Taxonomy" id="310779"/>
    <lineage>
        <taxon>Bacteria</taxon>
        <taxon>Bacillati</taxon>
        <taxon>Actinomycetota</taxon>
        <taxon>Actinomycetes</taxon>
        <taxon>Kitasatosporales</taxon>
        <taxon>Streptomycetaceae</taxon>
        <taxon>Actinacidiphila</taxon>
    </lineage>
</organism>
<comment type="similarity">
    <text evidence="2">Belongs to the major facilitator superfamily. EmrB family.</text>
</comment>
<feature type="transmembrane region" description="Helical" evidence="10">
    <location>
        <begin position="198"/>
        <end position="217"/>
    </location>
</feature>
<dbReference type="InterPro" id="IPR020846">
    <property type="entry name" value="MFS_dom"/>
</dbReference>
<sequence length="478" mass="48254">MRPETRVDSMRQRFEGNPDDRFGPSREAAAPGPPASPVPLLALCTGFFMVMLDVTIVTVALPPIGRDFHTGADLSGVQWVADGYTVVFAGMLLSAGSIGDRLGSKGVFQAGLAFFTATSVGCGLAPSLPVLVAMRLLQGLGAALVVPTSLALINASYPDRARRARAIGVWGGVSGLAAAAGPVLGGLMVAGLGWRSAFFVNVPIGVLGLLLTARHVAGPRPARTTRLDLSGQLAAALSLSAAAYGVIEGGHAGWGSPAALAAFAVLPVAVAAFVVIERHAADPMLPPGLFRRPAFSGAAVVGLLLNTGFYGELFVVSFYFQQYRHFGVLAAGLAMLPQTAMVALAAFLGGRTTARIGPRVPMVAGLLVGAAGFTALLVAGRSTPYPLLVLPLALTGFGTAFTMPAAVATAVDAAPARHAGVAAGVLNAARQVGSAMGVAVLGALVAPGGSFSHGMRLGSVIAAGCFLAAAFCAVRTVP</sequence>
<evidence type="ECO:0000256" key="4">
    <source>
        <dbReference type="ARBA" id="ARBA00022475"/>
    </source>
</evidence>
<evidence type="ECO:0000256" key="10">
    <source>
        <dbReference type="SAM" id="Phobius"/>
    </source>
</evidence>
<keyword evidence="3" id="KW-0813">Transport</keyword>
<evidence type="ECO:0000256" key="1">
    <source>
        <dbReference type="ARBA" id="ARBA00004651"/>
    </source>
</evidence>
<reference evidence="12 13" key="1">
    <citation type="submission" date="2016-10" db="EMBL/GenBank/DDBJ databases">
        <authorList>
            <person name="de Groot N.N."/>
        </authorList>
    </citation>
    <scope>NUCLEOTIDE SEQUENCE [LARGE SCALE GENOMIC DNA]</scope>
    <source>
        <strain evidence="12 13">CGMCC 4.2023</strain>
    </source>
</reference>
<feature type="transmembrane region" description="Helical" evidence="10">
    <location>
        <begin position="259"/>
        <end position="276"/>
    </location>
</feature>
<dbReference type="NCBIfam" id="TIGR00711">
    <property type="entry name" value="efflux_EmrB"/>
    <property type="match status" value="1"/>
</dbReference>
<feature type="transmembrane region" description="Helical" evidence="10">
    <location>
        <begin position="132"/>
        <end position="155"/>
    </location>
</feature>
<dbReference type="GO" id="GO:0022857">
    <property type="term" value="F:transmembrane transporter activity"/>
    <property type="evidence" value="ECO:0007669"/>
    <property type="project" value="InterPro"/>
</dbReference>
<dbReference type="EMBL" id="FNVU01000001">
    <property type="protein sequence ID" value="SEF46045.1"/>
    <property type="molecule type" value="Genomic_DNA"/>
</dbReference>
<dbReference type="GO" id="GO:0005886">
    <property type="term" value="C:plasma membrane"/>
    <property type="evidence" value="ECO:0007669"/>
    <property type="project" value="UniProtKB-SubCell"/>
</dbReference>
<feature type="transmembrane region" description="Helical" evidence="10">
    <location>
        <begin position="167"/>
        <end position="192"/>
    </location>
</feature>
<feature type="transmembrane region" description="Helical" evidence="10">
    <location>
        <begin position="297"/>
        <end position="320"/>
    </location>
</feature>
<dbReference type="GO" id="GO:0046677">
    <property type="term" value="P:response to antibiotic"/>
    <property type="evidence" value="ECO:0007669"/>
    <property type="project" value="UniProtKB-KW"/>
</dbReference>
<dbReference type="InterPro" id="IPR011701">
    <property type="entry name" value="MFS"/>
</dbReference>
<keyword evidence="4" id="KW-1003">Cell membrane</keyword>
<evidence type="ECO:0000256" key="5">
    <source>
        <dbReference type="ARBA" id="ARBA00022692"/>
    </source>
</evidence>
<evidence type="ECO:0000313" key="12">
    <source>
        <dbReference type="EMBL" id="SEF46045.1"/>
    </source>
</evidence>
<dbReference type="Proteomes" id="UP000236754">
    <property type="component" value="Unassembled WGS sequence"/>
</dbReference>
<keyword evidence="6 10" id="KW-1133">Transmembrane helix</keyword>
<feature type="transmembrane region" description="Helical" evidence="10">
    <location>
        <begin position="229"/>
        <end position="247"/>
    </location>
</feature>
<feature type="transmembrane region" description="Helical" evidence="10">
    <location>
        <begin position="385"/>
        <end position="411"/>
    </location>
</feature>
<gene>
    <name evidence="12" type="ORF">SAMN05216223_10114</name>
</gene>
<name>A0A1H5S604_9ACTN</name>